<dbReference type="HAMAP" id="MF_00922">
    <property type="entry name" value="OM_assembly_BamD"/>
    <property type="match status" value="1"/>
</dbReference>
<keyword evidence="3 6" id="KW-0564">Palmitate</keyword>
<keyword evidence="10" id="KW-1185">Reference proteome</keyword>
<dbReference type="InterPro" id="IPR011990">
    <property type="entry name" value="TPR-like_helical_dom_sf"/>
</dbReference>
<evidence type="ECO:0000313" key="10">
    <source>
        <dbReference type="Proteomes" id="UP001298424"/>
    </source>
</evidence>
<dbReference type="SUPFAM" id="SSF48452">
    <property type="entry name" value="TPR-like"/>
    <property type="match status" value="1"/>
</dbReference>
<feature type="signal peptide" evidence="7">
    <location>
        <begin position="1"/>
        <end position="18"/>
    </location>
</feature>
<dbReference type="PROSITE" id="PS51257">
    <property type="entry name" value="PROKAR_LIPOPROTEIN"/>
    <property type="match status" value="1"/>
</dbReference>
<keyword evidence="1 6" id="KW-0732">Signal</keyword>
<evidence type="ECO:0000256" key="5">
    <source>
        <dbReference type="ARBA" id="ARBA00023288"/>
    </source>
</evidence>
<evidence type="ECO:0000256" key="6">
    <source>
        <dbReference type="HAMAP-Rule" id="MF_00922"/>
    </source>
</evidence>
<gene>
    <name evidence="6" type="primary">bamD</name>
    <name evidence="9" type="ORF">MB824_02905</name>
</gene>
<accession>A0ABS9NKW5</accession>
<protein>
    <recommendedName>
        <fullName evidence="6">Outer membrane protein assembly factor BamD</fullName>
    </recommendedName>
</protein>
<evidence type="ECO:0000256" key="3">
    <source>
        <dbReference type="ARBA" id="ARBA00023139"/>
    </source>
</evidence>
<evidence type="ECO:0000256" key="7">
    <source>
        <dbReference type="SAM" id="SignalP"/>
    </source>
</evidence>
<dbReference type="PANTHER" id="PTHR37423">
    <property type="entry name" value="SOLUBLE LYTIC MUREIN TRANSGLYCOSYLASE-RELATED"/>
    <property type="match status" value="1"/>
</dbReference>
<comment type="similarity">
    <text evidence="6">Belongs to the BamD family.</text>
</comment>
<keyword evidence="4 6" id="KW-0998">Cell outer membrane</keyword>
<dbReference type="Proteomes" id="UP001298424">
    <property type="component" value="Unassembled WGS sequence"/>
</dbReference>
<dbReference type="EMBL" id="JAKOOW010000009">
    <property type="protein sequence ID" value="MCG6503445.1"/>
    <property type="molecule type" value="Genomic_DNA"/>
</dbReference>
<comment type="subunit">
    <text evidence="6">Part of the Bam complex.</text>
</comment>
<dbReference type="InterPro" id="IPR039565">
    <property type="entry name" value="BamD-like"/>
</dbReference>
<dbReference type="PANTHER" id="PTHR37423:SF1">
    <property type="entry name" value="OUTER MEMBRANE PROTEIN ASSEMBLY FACTOR BAMD"/>
    <property type="match status" value="1"/>
</dbReference>
<dbReference type="Gene3D" id="1.25.40.10">
    <property type="entry name" value="Tetratricopeptide repeat domain"/>
    <property type="match status" value="1"/>
</dbReference>
<dbReference type="NCBIfam" id="TIGR03302">
    <property type="entry name" value="OM_YfiO"/>
    <property type="match status" value="1"/>
</dbReference>
<reference evidence="9 10" key="1">
    <citation type="submission" date="2022-02" db="EMBL/GenBank/DDBJ databases">
        <title>Genome sequence data of Kingella unionensis sp. nov. strain CICC 24913 (CCUG 75125).</title>
        <authorList>
            <person name="Xiao M."/>
        </authorList>
    </citation>
    <scope>NUCLEOTIDE SEQUENCE [LARGE SCALE GENOMIC DNA]</scope>
    <source>
        <strain evidence="9 10">CICC 24913</strain>
    </source>
</reference>
<comment type="subcellular location">
    <subcellularLocation>
        <location evidence="6">Cell outer membrane</location>
        <topology evidence="6">Lipid-anchor</topology>
    </subcellularLocation>
</comment>
<evidence type="ECO:0000256" key="4">
    <source>
        <dbReference type="ARBA" id="ARBA00023237"/>
    </source>
</evidence>
<comment type="caution">
    <text evidence="9">The sequence shown here is derived from an EMBL/GenBank/DDBJ whole genome shotgun (WGS) entry which is preliminary data.</text>
</comment>
<dbReference type="Pfam" id="PF13525">
    <property type="entry name" value="YfiO"/>
    <property type="match status" value="1"/>
</dbReference>
<proteinExistence type="inferred from homology"/>
<dbReference type="CDD" id="cd15830">
    <property type="entry name" value="BamD"/>
    <property type="match status" value="1"/>
</dbReference>
<comment type="function">
    <text evidence="6">Part of the outer membrane protein assembly complex, which is involved in assembly and insertion of beta-barrel proteins into the outer membrane.</text>
</comment>
<evidence type="ECO:0000256" key="2">
    <source>
        <dbReference type="ARBA" id="ARBA00023136"/>
    </source>
</evidence>
<feature type="domain" description="Outer membrane lipoprotein BamD-like" evidence="8">
    <location>
        <begin position="39"/>
        <end position="240"/>
    </location>
</feature>
<dbReference type="RefSeq" id="WP_238745807.1">
    <property type="nucleotide sequence ID" value="NZ_JAKOOW010000009.1"/>
</dbReference>
<name>A0ABS9NKW5_9NEIS</name>
<evidence type="ECO:0000259" key="8">
    <source>
        <dbReference type="Pfam" id="PF13525"/>
    </source>
</evidence>
<feature type="chain" id="PRO_5046427371" description="Outer membrane protein assembly factor BamD" evidence="7">
    <location>
        <begin position="19"/>
        <end position="271"/>
    </location>
</feature>
<organism evidence="9 10">
    <name type="scientific">Kingella pumchi</name>
    <dbReference type="NCBI Taxonomy" id="2779506"/>
    <lineage>
        <taxon>Bacteria</taxon>
        <taxon>Pseudomonadati</taxon>
        <taxon>Pseudomonadota</taxon>
        <taxon>Betaproteobacteria</taxon>
        <taxon>Neisseriales</taxon>
        <taxon>Neisseriaceae</taxon>
        <taxon>Kingella</taxon>
    </lineage>
</organism>
<keyword evidence="2 6" id="KW-0472">Membrane</keyword>
<keyword evidence="5 6" id="KW-0449">Lipoprotein</keyword>
<sequence>MKKFLLMISVAAALSACAGSGNNKATVDKEAQATQGWSSDRLYNEAREELNSGNYTRASALYEQLISRQPEGRYVEQSLLETAYAQYKNEEPAKALNTLTRFENNFPGSVNMDYALYLRGLVLFGEDQSFLNKLASQDWSDRDPQANRNAYRAFNELVTRYPTSKYADDARKRMAQLVDALGGNEIAIARHYAKRGAYVAANNRAQKVLQNFQNTRYVEEALAIMVYSYQKMGNTQLAGDTRRVLETNFPESPYLKKEWSAKDTPWWRYWK</sequence>
<evidence type="ECO:0000256" key="1">
    <source>
        <dbReference type="ARBA" id="ARBA00022729"/>
    </source>
</evidence>
<evidence type="ECO:0000313" key="9">
    <source>
        <dbReference type="EMBL" id="MCG6503445.1"/>
    </source>
</evidence>
<dbReference type="InterPro" id="IPR017689">
    <property type="entry name" value="BamD"/>
</dbReference>